<dbReference type="InterPro" id="IPR057074">
    <property type="entry name" value="IR75A_N"/>
</dbReference>
<feature type="transmembrane region" description="Helical" evidence="9">
    <location>
        <begin position="634"/>
        <end position="657"/>
    </location>
</feature>
<evidence type="ECO:0000259" key="10">
    <source>
        <dbReference type="Pfam" id="PF00060"/>
    </source>
</evidence>
<name>A0A836EX90_9HYME</name>
<feature type="transmembrane region" description="Helical" evidence="9">
    <location>
        <begin position="1015"/>
        <end position="1034"/>
    </location>
</feature>
<dbReference type="GO" id="GO:0015276">
    <property type="term" value="F:ligand-gated monoatomic ion channel activity"/>
    <property type="evidence" value="ECO:0007669"/>
    <property type="project" value="InterPro"/>
</dbReference>
<keyword evidence="6 9" id="KW-0472">Membrane</keyword>
<feature type="transmembrane region" description="Helical" evidence="9">
    <location>
        <begin position="1090"/>
        <end position="1111"/>
    </location>
</feature>
<dbReference type="InterPro" id="IPR001320">
    <property type="entry name" value="Iontro_rcpt_C"/>
</dbReference>
<evidence type="ECO:0000256" key="7">
    <source>
        <dbReference type="ARBA" id="ARBA00023170"/>
    </source>
</evidence>
<keyword evidence="7" id="KW-0675">Receptor</keyword>
<keyword evidence="8" id="KW-0325">Glycoprotein</keyword>
<feature type="non-terminal residue" evidence="12">
    <location>
        <position position="1"/>
    </location>
</feature>
<dbReference type="Gene3D" id="3.40.190.10">
    <property type="entry name" value="Periplasmic binding protein-like II"/>
    <property type="match status" value="2"/>
</dbReference>
<evidence type="ECO:0000259" key="11">
    <source>
        <dbReference type="Pfam" id="PF24576"/>
    </source>
</evidence>
<gene>
    <name evidence="12" type="primary">Kbp_4</name>
    <name evidence="12" type="ORF">G6Z78_0010186</name>
</gene>
<sequence length="1301" mass="150885">MNIPRDYGTINGGQTIESFHDPEEFPQSAETSAIGMILVILYILALSLGNDVIASFCIDDVIVRFIVNATPALFPPSRISLQLCINYGKIFIILSSNYLIHNIHNSYEELNPKIYNNLEHQNLYMLNLCCDYAIDAHSKRMFVAPTKWLLFQDRRAMIDNDNNVNLTFKYDDSVLEIFKDMAIYPDSDVILAQRFDGDFFKLLSIYRPSSQRGVIWENRGNWTIKNGLKMSTFVVASARRKNLQQTALKSCLVMTDPNTINHLTDFKDKSVDPVTKANYPWILHLVNRMNATISFEVTNSWGYRTENGSWSGMIGMLERREIDIGGTATFLVPERIGVVQYVQLYTHTGSRFIFRRPLLSTVRNIFTLPFQRNVWIAIAVFLVLVFCLLYLSIKWEYNRDRISKSAAYWNQLNPSKPTVSDNLLILLGAFSQQGYSFEPYRVSSRIVTLMLLLASLSLYAAYTANIVSLLQSTTDSIKTLRDLLNSPLKLGVQDVVYNRHYFKSFQDSVRKTILKQRIEPKGSKSNWMSVEEGVRRVRNKLFAFHGEIGTVYQLMQDTYLEEQKCGLTEIDFLNVLYPLLVIQEQSPYSEIIKNGALKLREYGLKYREEYRLYTRKPVCASQTSFITIGFTECYFALVIMGYGILLCVIVFAFELLWHKSRALKEKRPLYAQRHDKVILLHDNARPHVAKPVKTYLETLKWEVLPHPLYSPDIAPSDFHLFHDTIELSRILSSNYLMHNIHNFYEELNPKIYNNLEHQNLYMLNLDCDYAIDILRQAHSKRLFVAPTKWLLFQDRRAMIDNDNNVNLTFTYNDSVLEIFENLAIYPDSDVILARRFDGDFLELLSIYRPSSQKSVIWENRGNWTIENGLQMSTFDVASARRRNLQQTALKSCIVVTDPNTINHLTDFKDKFIDAPTKTNYPWILHLANRMNATISFEITNNWGYRTENGSWSGMTGMLERREIDISGTPSFLIPERIDVVQYIQLYTHTCFRFVFRRPLLSTISNIFTLPFQRNVWIAIAVFLVLVFCLLYLSIKWEYDRGRMTESAAYWNQLNPSKPTISDNLLILLGAFSQQGYWYEPYRVSSRIVTLMLLLVSMSLYAAYTANIVGLLQSTADSIKTLPDLLNSPLNLGVHDVPYNRHYFKSVQDPIRKTIVEQRIEPKGSKSNWMSIEEGVRRVRNELFAFHGEIGSIYQLTQDTYLEEEKCGLTEIDFLNVIYPLIMIQKQSPYLEIIKNGALKLREYGLKYHEEYHLYTRKPVCSSQTSFISIGFTECYFALVIMGYGILFSVIVFAFELLWHKR</sequence>
<feature type="domain" description="Ionotropic receptor 75a N-terminal" evidence="11">
    <location>
        <begin position="724"/>
        <end position="893"/>
    </location>
</feature>
<dbReference type="Gene3D" id="3.30.420.10">
    <property type="entry name" value="Ribonuclease H-like superfamily/Ribonuclease H"/>
    <property type="match status" value="1"/>
</dbReference>
<dbReference type="InterPro" id="IPR036397">
    <property type="entry name" value="RNaseH_sf"/>
</dbReference>
<feature type="transmembrane region" description="Helical" evidence="9">
    <location>
        <begin position="1275"/>
        <end position="1298"/>
    </location>
</feature>
<dbReference type="Gene3D" id="1.10.287.70">
    <property type="match status" value="2"/>
</dbReference>
<feature type="domain" description="Ionotropic glutamate receptor C-terminal" evidence="10">
    <location>
        <begin position="373"/>
        <end position="529"/>
    </location>
</feature>
<feature type="domain" description="Ionotropic glutamate receptor C-terminal" evidence="10">
    <location>
        <begin position="1014"/>
        <end position="1170"/>
    </location>
</feature>
<dbReference type="PANTHER" id="PTHR42643">
    <property type="entry name" value="IONOTROPIC RECEPTOR 20A-RELATED"/>
    <property type="match status" value="1"/>
</dbReference>
<dbReference type="GO" id="GO:0050906">
    <property type="term" value="P:detection of stimulus involved in sensory perception"/>
    <property type="evidence" value="ECO:0007669"/>
    <property type="project" value="UniProtKB-ARBA"/>
</dbReference>
<dbReference type="PANTHER" id="PTHR42643:SF33">
    <property type="entry name" value="GLUTAMATE RECEPTOR 2-LIKE PROTEIN"/>
    <property type="match status" value="1"/>
</dbReference>
<dbReference type="Pfam" id="PF24576">
    <property type="entry name" value="IR75A_N"/>
    <property type="match status" value="2"/>
</dbReference>
<accession>A0A836EX90</accession>
<evidence type="ECO:0000256" key="5">
    <source>
        <dbReference type="ARBA" id="ARBA00022989"/>
    </source>
</evidence>
<reference evidence="12" key="1">
    <citation type="submission" date="2020-02" db="EMBL/GenBank/DDBJ databases">
        <title>Relaxed selection underlies rapid genomic changes in the transitions from sociality to social parasitism in ants.</title>
        <authorList>
            <person name="Bi X."/>
        </authorList>
    </citation>
    <scope>NUCLEOTIDE SEQUENCE</scope>
    <source>
        <strain evidence="12">BGI-DK2014c</strain>
        <tissue evidence="12">Whole body</tissue>
    </source>
</reference>
<dbReference type="InterPro" id="IPR052192">
    <property type="entry name" value="Insect_Ionotropic_Sensory_Rcpt"/>
</dbReference>
<feature type="transmembrane region" description="Helical" evidence="9">
    <location>
        <begin position="446"/>
        <end position="470"/>
    </location>
</feature>
<comment type="subcellular location">
    <subcellularLocation>
        <location evidence="1">Cell membrane</location>
        <topology evidence="1">Multi-pass membrane protein</topology>
    </subcellularLocation>
</comment>
<keyword evidence="5 9" id="KW-1133">Transmembrane helix</keyword>
<dbReference type="SUPFAM" id="SSF53850">
    <property type="entry name" value="Periplasmic binding protein-like II"/>
    <property type="match status" value="2"/>
</dbReference>
<dbReference type="GO" id="GO:0005886">
    <property type="term" value="C:plasma membrane"/>
    <property type="evidence" value="ECO:0007669"/>
    <property type="project" value="UniProtKB-SubCell"/>
</dbReference>
<evidence type="ECO:0000256" key="8">
    <source>
        <dbReference type="ARBA" id="ARBA00023180"/>
    </source>
</evidence>
<dbReference type="EMBL" id="JAANIA010000992">
    <property type="protein sequence ID" value="KAG5322272.1"/>
    <property type="molecule type" value="Genomic_DNA"/>
</dbReference>
<dbReference type="GO" id="GO:0003676">
    <property type="term" value="F:nucleic acid binding"/>
    <property type="evidence" value="ECO:0007669"/>
    <property type="project" value="InterPro"/>
</dbReference>
<protein>
    <submittedName>
        <fullName evidence="12">GLRK protein</fullName>
    </submittedName>
</protein>
<proteinExistence type="inferred from homology"/>
<dbReference type="Proteomes" id="UP000668214">
    <property type="component" value="Unassembled WGS sequence"/>
</dbReference>
<evidence type="ECO:0000256" key="9">
    <source>
        <dbReference type="SAM" id="Phobius"/>
    </source>
</evidence>
<comment type="caution">
    <text evidence="12">The sequence shown here is derived from an EMBL/GenBank/DDBJ whole genome shotgun (WGS) entry which is preliminary data.</text>
</comment>
<organism evidence="12 13">
    <name type="scientific">Pseudoatta argentina</name>
    <dbReference type="NCBI Taxonomy" id="621737"/>
    <lineage>
        <taxon>Eukaryota</taxon>
        <taxon>Metazoa</taxon>
        <taxon>Ecdysozoa</taxon>
        <taxon>Arthropoda</taxon>
        <taxon>Hexapoda</taxon>
        <taxon>Insecta</taxon>
        <taxon>Pterygota</taxon>
        <taxon>Neoptera</taxon>
        <taxon>Endopterygota</taxon>
        <taxon>Hymenoptera</taxon>
        <taxon>Apocrita</taxon>
        <taxon>Aculeata</taxon>
        <taxon>Formicoidea</taxon>
        <taxon>Formicidae</taxon>
        <taxon>Myrmicinae</taxon>
        <taxon>Pseudoatta</taxon>
    </lineage>
</organism>
<keyword evidence="13" id="KW-1185">Reference proteome</keyword>
<evidence type="ECO:0000256" key="6">
    <source>
        <dbReference type="ARBA" id="ARBA00023136"/>
    </source>
</evidence>
<feature type="transmembrane region" description="Helical" evidence="9">
    <location>
        <begin position="374"/>
        <end position="393"/>
    </location>
</feature>
<keyword evidence="3" id="KW-1003">Cell membrane</keyword>
<evidence type="ECO:0000256" key="1">
    <source>
        <dbReference type="ARBA" id="ARBA00004651"/>
    </source>
</evidence>
<feature type="domain" description="Ionotropic receptor 75a N-terminal" evidence="11">
    <location>
        <begin position="138"/>
        <end position="250"/>
    </location>
</feature>
<evidence type="ECO:0000313" key="13">
    <source>
        <dbReference type="Proteomes" id="UP000668214"/>
    </source>
</evidence>
<evidence type="ECO:0000313" key="12">
    <source>
        <dbReference type="EMBL" id="KAG5322272.1"/>
    </source>
</evidence>
<evidence type="ECO:0000256" key="2">
    <source>
        <dbReference type="ARBA" id="ARBA00008685"/>
    </source>
</evidence>
<feature type="non-terminal residue" evidence="12">
    <location>
        <position position="1301"/>
    </location>
</feature>
<evidence type="ECO:0000256" key="4">
    <source>
        <dbReference type="ARBA" id="ARBA00022692"/>
    </source>
</evidence>
<evidence type="ECO:0000256" key="3">
    <source>
        <dbReference type="ARBA" id="ARBA00022475"/>
    </source>
</evidence>
<comment type="similarity">
    <text evidence="2">Belongs to the glutamate-gated ion channel (TC 1.A.10.1) family.</text>
</comment>
<dbReference type="Pfam" id="PF00060">
    <property type="entry name" value="Lig_chan"/>
    <property type="match status" value="2"/>
</dbReference>
<keyword evidence="4 9" id="KW-0812">Transmembrane</keyword>